<protein>
    <recommendedName>
        <fullName evidence="4">Lipoprotein</fullName>
    </recommendedName>
</protein>
<dbReference type="EMBL" id="JAQNDM010000002">
    <property type="protein sequence ID" value="MDC0711101.1"/>
    <property type="molecule type" value="Genomic_DNA"/>
</dbReference>
<feature type="region of interest" description="Disordered" evidence="1">
    <location>
        <begin position="301"/>
        <end position="327"/>
    </location>
</feature>
<evidence type="ECO:0008006" key="4">
    <source>
        <dbReference type="Google" id="ProtNLM"/>
    </source>
</evidence>
<sequence length="426" mass="45477">MTLSTACAPQRVVRFDTGQGLPWDYQPPSSNKSAKVSADAFEEALGQWVLHAPLNLRSPSHGWLLRTSYSSNDADTRWQRLMSKSFGGLCQKDQRESHCLSPLDDVMSLSPHGKLGLALSLSLTPMRESISRAVKDSLSPQLFYTVITTSLIAWAVLAANPEPVFTKAAAIVSALLLIYLGVETFLEVVDATRELKRATDKASTPEELEKASKRFADRVGPEITRTAITAATVALTHGMARGTTWIASQLSMLPSLAEATAVGASQVGIHLANVGQVRAVAVVGNTLVISLPATAVAMSVQDEDGGSRGNAARQHGHERQPSSQTTDTRALVETIETLLKPGGRLIGEAGSGPQVRIVKGSMHEAQDFFSRLSARGTLMQGTTYPGTLMRLHTGGTVGLRPVSTSGPPTIDVRIPGIGIREIKFIP</sequence>
<evidence type="ECO:0000313" key="2">
    <source>
        <dbReference type="EMBL" id="MDC0711101.1"/>
    </source>
</evidence>
<keyword evidence="3" id="KW-1185">Reference proteome</keyword>
<comment type="caution">
    <text evidence="2">The sequence shown here is derived from an EMBL/GenBank/DDBJ whole genome shotgun (WGS) entry which is preliminary data.</text>
</comment>
<reference evidence="2 3" key="1">
    <citation type="submission" date="2022-11" db="EMBL/GenBank/DDBJ databases">
        <title>Minimal conservation of predation-associated metabolite biosynthetic gene clusters underscores biosynthetic potential of Myxococcota including descriptions for ten novel species: Archangium lansinium sp. nov., Myxococcus landrumus sp. nov., Nannocystis bai.</title>
        <authorList>
            <person name="Ahearne A."/>
            <person name="Stevens C."/>
            <person name="Dowd S."/>
        </authorList>
    </citation>
    <scope>NUCLEOTIDE SEQUENCE [LARGE SCALE GENOMIC DNA]</scope>
    <source>
        <strain evidence="2 3">NCWAL01</strain>
    </source>
</reference>
<evidence type="ECO:0000313" key="3">
    <source>
        <dbReference type="Proteomes" id="UP001221838"/>
    </source>
</evidence>
<dbReference type="Proteomes" id="UP001221838">
    <property type="component" value="Unassembled WGS sequence"/>
</dbReference>
<organism evidence="2 3">
    <name type="scientific">Stigmatella ashevillensis</name>
    <dbReference type="NCBI Taxonomy" id="2995309"/>
    <lineage>
        <taxon>Bacteria</taxon>
        <taxon>Pseudomonadati</taxon>
        <taxon>Myxococcota</taxon>
        <taxon>Myxococcia</taxon>
        <taxon>Myxococcales</taxon>
        <taxon>Cystobacterineae</taxon>
        <taxon>Archangiaceae</taxon>
        <taxon>Stigmatella</taxon>
    </lineage>
</organism>
<gene>
    <name evidence="2" type="ORF">POL68_21710</name>
</gene>
<proteinExistence type="predicted"/>
<dbReference type="RefSeq" id="WP_272141063.1">
    <property type="nucleotide sequence ID" value="NZ_JAQNDM010000002.1"/>
</dbReference>
<evidence type="ECO:0000256" key="1">
    <source>
        <dbReference type="SAM" id="MobiDB-lite"/>
    </source>
</evidence>
<accession>A0ABT5DBT9</accession>
<name>A0ABT5DBT9_9BACT</name>